<protein>
    <submittedName>
        <fullName evidence="1">Uncharacterized protein</fullName>
    </submittedName>
</protein>
<gene>
    <name evidence="1" type="ORF">CVD27_26945</name>
</gene>
<reference evidence="1 2" key="1">
    <citation type="submission" date="2017-11" db="EMBL/GenBank/DDBJ databases">
        <title>Comparitive Functional Genomics of Dry Heat Resistant strains isolated from the Viking Spacecraft.</title>
        <authorList>
            <person name="Seuylemezian A."/>
            <person name="Cooper K."/>
            <person name="Vaishampayan P."/>
        </authorList>
    </citation>
    <scope>NUCLEOTIDE SEQUENCE [LARGE SCALE GENOMIC DNA]</scope>
    <source>
        <strain evidence="1 2">V32-6</strain>
    </source>
</reference>
<dbReference type="InterPro" id="IPR046169">
    <property type="entry name" value="DUF6171"/>
</dbReference>
<proteinExistence type="predicted"/>
<keyword evidence="2" id="KW-1185">Reference proteome</keyword>
<dbReference type="AlphaFoldDB" id="A0A2N5H6A8"/>
<dbReference type="OrthoDB" id="7061841at2"/>
<accession>A0A2N5H6A8</accession>
<dbReference type="Pfam" id="PF19668">
    <property type="entry name" value="DUF6171"/>
    <property type="match status" value="1"/>
</dbReference>
<name>A0A2N5H6A8_9BACI</name>
<dbReference type="Proteomes" id="UP000234950">
    <property type="component" value="Unassembled WGS sequence"/>
</dbReference>
<comment type="caution">
    <text evidence="1">The sequence shown here is derived from an EMBL/GenBank/DDBJ whole genome shotgun (WGS) entry which is preliminary data.</text>
</comment>
<organism evidence="1 2">
    <name type="scientific">Neobacillus cucumis</name>
    <dbReference type="NCBI Taxonomy" id="1740721"/>
    <lineage>
        <taxon>Bacteria</taxon>
        <taxon>Bacillati</taxon>
        <taxon>Bacillota</taxon>
        <taxon>Bacilli</taxon>
        <taxon>Bacillales</taxon>
        <taxon>Bacillaceae</taxon>
        <taxon>Neobacillus</taxon>
    </lineage>
</organism>
<evidence type="ECO:0000313" key="1">
    <source>
        <dbReference type="EMBL" id="PLS01038.1"/>
    </source>
</evidence>
<evidence type="ECO:0000313" key="2">
    <source>
        <dbReference type="Proteomes" id="UP000234950"/>
    </source>
</evidence>
<sequence>MNKEGITVNQNSLCKGCVESVMVTEEVIQELVKEAEENPSVIVSDEVYLARLKTCESCPSLQYGTTCAHSGCIVRYRAKFKNKGCPLAGKPKWEKVG</sequence>
<dbReference type="EMBL" id="PGVE01000107">
    <property type="protein sequence ID" value="PLS01038.1"/>
    <property type="molecule type" value="Genomic_DNA"/>
</dbReference>